<sequence length="81" mass="9410">MMSKISVSILSILFFVVGCVKDQDVWTGGNPSAFDRDSYECERDAAVFLSPLQTPDYNERVRKRLFEKCMKARGWQKDRKN</sequence>
<dbReference type="OrthoDB" id="6429536at2"/>
<proteinExistence type="predicted"/>
<evidence type="ECO:0000313" key="2">
    <source>
        <dbReference type="Proteomes" id="UP000427906"/>
    </source>
</evidence>
<dbReference type="AlphaFoldDB" id="A0A5K7YU18"/>
<evidence type="ECO:0008006" key="3">
    <source>
        <dbReference type="Google" id="ProtNLM"/>
    </source>
</evidence>
<dbReference type="RefSeq" id="WP_155319887.1">
    <property type="nucleotide sequence ID" value="NZ_AP021874.1"/>
</dbReference>
<reference evidence="1 2" key="1">
    <citation type="submission" date="2019-11" db="EMBL/GenBank/DDBJ databases">
        <title>Comparative genomics of hydrocarbon-degrading Desulfosarcina strains.</title>
        <authorList>
            <person name="Watanabe M."/>
            <person name="Kojima H."/>
            <person name="Fukui M."/>
        </authorList>
    </citation>
    <scope>NUCLEOTIDE SEQUENCE [LARGE SCALE GENOMIC DNA]</scope>
    <source>
        <strain evidence="1 2">PL12</strain>
    </source>
</reference>
<dbReference type="KEGG" id="dalk:DSCA_60680"/>
<gene>
    <name evidence="1" type="ORF">DSCA_60680</name>
</gene>
<protein>
    <recommendedName>
        <fullName evidence="3">Lipoprotein</fullName>
    </recommendedName>
</protein>
<keyword evidence="2" id="KW-1185">Reference proteome</keyword>
<dbReference type="Proteomes" id="UP000427906">
    <property type="component" value="Chromosome"/>
</dbReference>
<dbReference type="EMBL" id="AP021874">
    <property type="protein sequence ID" value="BBO72138.1"/>
    <property type="molecule type" value="Genomic_DNA"/>
</dbReference>
<organism evidence="1 2">
    <name type="scientific">Desulfosarcina alkanivorans</name>
    <dbReference type="NCBI Taxonomy" id="571177"/>
    <lineage>
        <taxon>Bacteria</taxon>
        <taxon>Pseudomonadati</taxon>
        <taxon>Thermodesulfobacteriota</taxon>
        <taxon>Desulfobacteria</taxon>
        <taxon>Desulfobacterales</taxon>
        <taxon>Desulfosarcinaceae</taxon>
        <taxon>Desulfosarcina</taxon>
    </lineage>
</organism>
<dbReference type="PROSITE" id="PS51257">
    <property type="entry name" value="PROKAR_LIPOPROTEIN"/>
    <property type="match status" value="1"/>
</dbReference>
<name>A0A5K7YU18_9BACT</name>
<accession>A0A5K7YU18</accession>
<evidence type="ECO:0000313" key="1">
    <source>
        <dbReference type="EMBL" id="BBO72138.1"/>
    </source>
</evidence>